<dbReference type="GO" id="GO:0016903">
    <property type="term" value="F:oxidoreductase activity, acting on the aldehyde or oxo group of donors"/>
    <property type="evidence" value="ECO:0007669"/>
    <property type="project" value="InterPro"/>
</dbReference>
<dbReference type="OrthoDB" id="9800445at2"/>
<keyword evidence="4" id="KW-1185">Reference proteome</keyword>
<keyword evidence="1" id="KW-0560">Oxidoreductase</keyword>
<evidence type="ECO:0000259" key="2">
    <source>
        <dbReference type="Pfam" id="PF01558"/>
    </source>
</evidence>
<sequence>MRQSYTNVVITGVGGLGNILLTRLTGMALYQRHPRVITSEERGIAQRTGSVSAVLRAGRHIETSCLYSQHTDYLLGLEPLEALRKLPLCQRGTMTLLSDLQFPTGRSLARQRQYPDFQHIVQAFSQHCALLVIPMQQLLRREQLADKFSSAVMFGVFCASYGFSHSFAAQLLGETVPSAYLEPNQRALAAGFDWLEQQDLPDAPEHGLKRA</sequence>
<comment type="caution">
    <text evidence="3">The sequence shown here is derived from an EMBL/GenBank/DDBJ whole genome shotgun (WGS) entry which is preliminary data.</text>
</comment>
<protein>
    <recommendedName>
        <fullName evidence="2">Pyruvate/ketoisovalerate oxidoreductase catalytic domain-containing protein</fullName>
    </recommendedName>
</protein>
<evidence type="ECO:0000313" key="4">
    <source>
        <dbReference type="Proteomes" id="UP000283077"/>
    </source>
</evidence>
<dbReference type="Proteomes" id="UP000283077">
    <property type="component" value="Unassembled WGS sequence"/>
</dbReference>
<organism evidence="3 4">
    <name type="scientific">Rheinheimera riviphila</name>
    <dbReference type="NCBI Taxonomy" id="1834037"/>
    <lineage>
        <taxon>Bacteria</taxon>
        <taxon>Pseudomonadati</taxon>
        <taxon>Pseudomonadota</taxon>
        <taxon>Gammaproteobacteria</taxon>
        <taxon>Chromatiales</taxon>
        <taxon>Chromatiaceae</taxon>
        <taxon>Rheinheimera</taxon>
    </lineage>
</organism>
<reference evidence="3 4" key="1">
    <citation type="submission" date="2019-01" db="EMBL/GenBank/DDBJ databases">
        <authorList>
            <person name="Chen W.-M."/>
        </authorList>
    </citation>
    <scope>NUCLEOTIDE SEQUENCE [LARGE SCALE GENOMIC DNA]</scope>
    <source>
        <strain evidence="3 4">KYPC3</strain>
    </source>
</reference>
<accession>A0A437R1W9</accession>
<evidence type="ECO:0000313" key="3">
    <source>
        <dbReference type="EMBL" id="RVU40806.1"/>
    </source>
</evidence>
<dbReference type="SUPFAM" id="SSF53323">
    <property type="entry name" value="Pyruvate-ferredoxin oxidoreductase, PFOR, domain III"/>
    <property type="match status" value="1"/>
</dbReference>
<dbReference type="InterPro" id="IPR052198">
    <property type="entry name" value="IorB_Oxidoreductase"/>
</dbReference>
<name>A0A437R1W9_9GAMM</name>
<dbReference type="InterPro" id="IPR002869">
    <property type="entry name" value="Pyrv_flavodox_OxRed_cen"/>
</dbReference>
<dbReference type="Pfam" id="PF01558">
    <property type="entry name" value="POR"/>
    <property type="match status" value="1"/>
</dbReference>
<feature type="domain" description="Pyruvate/ketoisovalerate oxidoreductase catalytic" evidence="2">
    <location>
        <begin position="14"/>
        <end position="193"/>
    </location>
</feature>
<dbReference type="AlphaFoldDB" id="A0A437R1W9"/>
<dbReference type="PANTHER" id="PTHR43854:SF1">
    <property type="entry name" value="INDOLEPYRUVATE OXIDOREDUCTASE SUBUNIT IORB"/>
    <property type="match status" value="1"/>
</dbReference>
<dbReference type="RefSeq" id="WP_127697818.1">
    <property type="nucleotide sequence ID" value="NZ_SACS01000003.1"/>
</dbReference>
<dbReference type="PANTHER" id="PTHR43854">
    <property type="entry name" value="INDOLEPYRUVATE OXIDOREDUCTASE SUBUNIT IORB"/>
    <property type="match status" value="1"/>
</dbReference>
<dbReference type="InterPro" id="IPR019752">
    <property type="entry name" value="Pyrv/ketoisovalerate_OxRed_cat"/>
</dbReference>
<evidence type="ECO:0000256" key="1">
    <source>
        <dbReference type="ARBA" id="ARBA00023002"/>
    </source>
</evidence>
<dbReference type="EMBL" id="SACS01000003">
    <property type="protein sequence ID" value="RVU40806.1"/>
    <property type="molecule type" value="Genomic_DNA"/>
</dbReference>
<dbReference type="Gene3D" id="3.40.920.10">
    <property type="entry name" value="Pyruvate-ferredoxin oxidoreductase, PFOR, domain III"/>
    <property type="match status" value="1"/>
</dbReference>
<proteinExistence type="predicted"/>
<gene>
    <name evidence="3" type="ORF">EOE67_04295</name>
</gene>